<sequence length="170" mass="19305">MQLVDNDIFFKKLAALFENSKARGSIWLTHKRLTHDDEGNKEMAAAEGTMDSKEYPCLVRASNGGEEKFSTRVLPADLPAFHATYGALLKSSMTTLRKRDKKREKQRAEAVVVKKKKLSEPVKIDGPKRGNGRKKRQRQIKAAIKRDEALKAAEQKQKEKEEKKKQAEVV</sequence>
<keyword evidence="10" id="KW-1185">Reference proteome</keyword>
<dbReference type="InterPro" id="IPR009018">
    <property type="entry name" value="Signal_recog_particle_SRP9/14"/>
</dbReference>
<feature type="compositionally biased region" description="Basic and acidic residues" evidence="8">
    <location>
        <begin position="118"/>
        <end position="128"/>
    </location>
</feature>
<dbReference type="Gene3D" id="3.30.720.10">
    <property type="entry name" value="Signal recognition particle alu RNA binding heterodimer, srp9/1"/>
    <property type="match status" value="1"/>
</dbReference>
<keyword evidence="3 7" id="KW-0963">Cytoplasm</keyword>
<comment type="subunit">
    <text evidence="7">Component of a fungal signal recognition particle (SRP) complex that consists of a 7SL RNA molecule (scR1) and at least six protein subunits: SRP72, SRP68, SRP54, SEC65, SRP21 and SRP14.</text>
</comment>
<evidence type="ECO:0000256" key="2">
    <source>
        <dbReference type="ARBA" id="ARBA00010349"/>
    </source>
</evidence>
<feature type="compositionally biased region" description="Basic and acidic residues" evidence="8">
    <location>
        <begin position="144"/>
        <end position="170"/>
    </location>
</feature>
<comment type="subcellular location">
    <subcellularLocation>
        <location evidence="1 7">Cytoplasm</location>
    </subcellularLocation>
</comment>
<dbReference type="Pfam" id="PF02290">
    <property type="entry name" value="SRP14"/>
    <property type="match status" value="1"/>
</dbReference>
<protein>
    <recommendedName>
        <fullName evidence="7">Signal recognition particle subunit SRP14</fullName>
    </recommendedName>
    <alternativeName>
        <fullName evidence="7">Signal recognition particle 14 kDa protein</fullName>
    </alternativeName>
</protein>
<dbReference type="Proteomes" id="UP001498398">
    <property type="component" value="Unassembled WGS sequence"/>
</dbReference>
<dbReference type="SUPFAM" id="SSF54762">
    <property type="entry name" value="Signal recognition particle alu RNA binding heterodimer, SRP9/14"/>
    <property type="match status" value="1"/>
</dbReference>
<evidence type="ECO:0000256" key="8">
    <source>
        <dbReference type="SAM" id="MobiDB-lite"/>
    </source>
</evidence>
<comment type="function">
    <text evidence="7">Component of the signal recognition particle (SRP) complex, a ribonucleoprotein complex that mediates the cotranslational targeting of secretory and membrane proteins to the endoplasmic reticulum (ER).</text>
</comment>
<name>A0ABR1JGB4_9AGAR</name>
<organism evidence="9 10">
    <name type="scientific">Marasmiellus scandens</name>
    <dbReference type="NCBI Taxonomy" id="2682957"/>
    <lineage>
        <taxon>Eukaryota</taxon>
        <taxon>Fungi</taxon>
        <taxon>Dikarya</taxon>
        <taxon>Basidiomycota</taxon>
        <taxon>Agaricomycotina</taxon>
        <taxon>Agaricomycetes</taxon>
        <taxon>Agaricomycetidae</taxon>
        <taxon>Agaricales</taxon>
        <taxon>Marasmiineae</taxon>
        <taxon>Omphalotaceae</taxon>
        <taxon>Marasmiellus</taxon>
    </lineage>
</organism>
<evidence type="ECO:0000256" key="5">
    <source>
        <dbReference type="ARBA" id="ARBA00023135"/>
    </source>
</evidence>
<dbReference type="InterPro" id="IPR003210">
    <property type="entry name" value="Signal_recog_particle_SRP14"/>
</dbReference>
<comment type="caution">
    <text evidence="9">The sequence shown here is derived from an EMBL/GenBank/DDBJ whole genome shotgun (WGS) entry which is preliminary data.</text>
</comment>
<feature type="compositionally biased region" description="Basic residues" evidence="8">
    <location>
        <begin position="130"/>
        <end position="139"/>
    </location>
</feature>
<evidence type="ECO:0000256" key="4">
    <source>
        <dbReference type="ARBA" id="ARBA00022884"/>
    </source>
</evidence>
<feature type="compositionally biased region" description="Basic residues" evidence="8">
    <location>
        <begin position="96"/>
        <end position="105"/>
    </location>
</feature>
<accession>A0ABR1JGB4</accession>
<evidence type="ECO:0000256" key="6">
    <source>
        <dbReference type="ARBA" id="ARBA00023274"/>
    </source>
</evidence>
<evidence type="ECO:0000313" key="10">
    <source>
        <dbReference type="Proteomes" id="UP001498398"/>
    </source>
</evidence>
<evidence type="ECO:0000256" key="1">
    <source>
        <dbReference type="ARBA" id="ARBA00004496"/>
    </source>
</evidence>
<evidence type="ECO:0000313" key="9">
    <source>
        <dbReference type="EMBL" id="KAK7458872.1"/>
    </source>
</evidence>
<keyword evidence="4 7" id="KW-0694">RNA-binding</keyword>
<evidence type="ECO:0000256" key="3">
    <source>
        <dbReference type="ARBA" id="ARBA00022490"/>
    </source>
</evidence>
<reference evidence="9 10" key="1">
    <citation type="submission" date="2024-01" db="EMBL/GenBank/DDBJ databases">
        <title>A draft genome for the cacao thread blight pathogen Marasmiellus scandens.</title>
        <authorList>
            <person name="Baruah I.K."/>
            <person name="Leung J."/>
            <person name="Bukari Y."/>
            <person name="Amoako-Attah I."/>
            <person name="Meinhardt L.W."/>
            <person name="Bailey B.A."/>
            <person name="Cohen S.P."/>
        </authorList>
    </citation>
    <scope>NUCLEOTIDE SEQUENCE [LARGE SCALE GENOMIC DNA]</scope>
    <source>
        <strain evidence="9 10">GH-19</strain>
    </source>
</reference>
<gene>
    <name evidence="9" type="ORF">VKT23_009882</name>
</gene>
<comment type="similarity">
    <text evidence="2 7">Belongs to the SRP14 family.</text>
</comment>
<evidence type="ECO:0000256" key="7">
    <source>
        <dbReference type="RuleBase" id="RU368100"/>
    </source>
</evidence>
<proteinExistence type="inferred from homology"/>
<keyword evidence="5 7" id="KW-0733">Signal recognition particle</keyword>
<dbReference type="PANTHER" id="PTHR12013">
    <property type="entry name" value="SIGNAL RECOGNITION PARTICLE 14 KD PROTEIN"/>
    <property type="match status" value="1"/>
</dbReference>
<keyword evidence="6 7" id="KW-0687">Ribonucleoprotein</keyword>
<dbReference type="EMBL" id="JBANRG010000017">
    <property type="protein sequence ID" value="KAK7458872.1"/>
    <property type="molecule type" value="Genomic_DNA"/>
</dbReference>
<feature type="region of interest" description="Disordered" evidence="8">
    <location>
        <begin position="94"/>
        <end position="170"/>
    </location>
</feature>